<evidence type="ECO:0000313" key="11">
    <source>
        <dbReference type="Proteomes" id="UP000738325"/>
    </source>
</evidence>
<organism evidence="10 11">
    <name type="scientific">Dissophora globulifera</name>
    <dbReference type="NCBI Taxonomy" id="979702"/>
    <lineage>
        <taxon>Eukaryota</taxon>
        <taxon>Fungi</taxon>
        <taxon>Fungi incertae sedis</taxon>
        <taxon>Mucoromycota</taxon>
        <taxon>Mortierellomycotina</taxon>
        <taxon>Mortierellomycetes</taxon>
        <taxon>Mortierellales</taxon>
        <taxon>Mortierellaceae</taxon>
        <taxon>Dissophora</taxon>
    </lineage>
</organism>
<feature type="active site" evidence="6">
    <location>
        <position position="312"/>
    </location>
</feature>
<evidence type="ECO:0000256" key="1">
    <source>
        <dbReference type="ARBA" id="ARBA00005176"/>
    </source>
</evidence>
<comment type="catalytic activity">
    <reaction evidence="4 8">
        <text>succinate semialdehyde + NADP(+) + H2O = succinate + NADPH + 2 H(+)</text>
        <dbReference type="Rhea" id="RHEA:13213"/>
        <dbReference type="ChEBI" id="CHEBI:15377"/>
        <dbReference type="ChEBI" id="CHEBI:15378"/>
        <dbReference type="ChEBI" id="CHEBI:30031"/>
        <dbReference type="ChEBI" id="CHEBI:57706"/>
        <dbReference type="ChEBI" id="CHEBI:57783"/>
        <dbReference type="ChEBI" id="CHEBI:58349"/>
        <dbReference type="EC" id="1.2.1.16"/>
    </reaction>
</comment>
<dbReference type="EMBL" id="JAAAIP010000121">
    <property type="protein sequence ID" value="KAG0325212.1"/>
    <property type="molecule type" value="Genomic_DNA"/>
</dbReference>
<reference evidence="10" key="1">
    <citation type="journal article" date="2020" name="Fungal Divers.">
        <title>Resolving the Mortierellaceae phylogeny through synthesis of multi-gene phylogenetics and phylogenomics.</title>
        <authorList>
            <person name="Vandepol N."/>
            <person name="Liber J."/>
            <person name="Desiro A."/>
            <person name="Na H."/>
            <person name="Kennedy M."/>
            <person name="Barry K."/>
            <person name="Grigoriev I.V."/>
            <person name="Miller A.N."/>
            <person name="O'Donnell K."/>
            <person name="Stajich J.E."/>
            <person name="Bonito G."/>
        </authorList>
    </citation>
    <scope>NUCLEOTIDE SEQUENCE</scope>
    <source>
        <strain evidence="10">REB-010B</strain>
    </source>
</reference>
<feature type="domain" description="Aldehyde dehydrogenase" evidence="9">
    <location>
        <begin position="78"/>
        <end position="538"/>
    </location>
</feature>
<evidence type="ECO:0000256" key="8">
    <source>
        <dbReference type="RuleBase" id="RU365091"/>
    </source>
</evidence>
<dbReference type="InterPro" id="IPR050740">
    <property type="entry name" value="Aldehyde_DH_Superfamily"/>
</dbReference>
<dbReference type="SUPFAM" id="SSF53720">
    <property type="entry name" value="ALDH-like"/>
    <property type="match status" value="1"/>
</dbReference>
<dbReference type="FunFam" id="3.40.605.10:FF:000005">
    <property type="entry name" value="Succinate-semialdehyde dehydrogenase I"/>
    <property type="match status" value="1"/>
</dbReference>
<evidence type="ECO:0000313" key="10">
    <source>
        <dbReference type="EMBL" id="KAG0325212.1"/>
    </source>
</evidence>
<dbReference type="Pfam" id="PF00171">
    <property type="entry name" value="Aldedh"/>
    <property type="match status" value="1"/>
</dbReference>
<keyword evidence="3 7" id="KW-0560">Oxidoreductase</keyword>
<dbReference type="FunFam" id="3.40.309.10:FF:000004">
    <property type="entry name" value="Succinate-semialdehyde dehydrogenase I"/>
    <property type="match status" value="1"/>
</dbReference>
<proteinExistence type="inferred from homology"/>
<dbReference type="GO" id="GO:0009450">
    <property type="term" value="P:gamma-aminobutyric acid catabolic process"/>
    <property type="evidence" value="ECO:0007669"/>
    <property type="project" value="InterPro"/>
</dbReference>
<name>A0A9P6UYA7_9FUNG</name>
<dbReference type="CDD" id="cd07103">
    <property type="entry name" value="ALDH_F5_SSADH_GabD"/>
    <property type="match status" value="1"/>
</dbReference>
<evidence type="ECO:0000256" key="6">
    <source>
        <dbReference type="PROSITE-ProRule" id="PRU10007"/>
    </source>
</evidence>
<dbReference type="PANTHER" id="PTHR43353:SF5">
    <property type="entry name" value="SUCCINATE-SEMIALDEHYDE DEHYDROGENASE, MITOCHONDRIAL"/>
    <property type="match status" value="1"/>
</dbReference>
<evidence type="ECO:0000256" key="7">
    <source>
        <dbReference type="RuleBase" id="RU003345"/>
    </source>
</evidence>
<gene>
    <name evidence="10" type="primary">UGA2</name>
    <name evidence="10" type="ORF">BGZ99_000926</name>
</gene>
<dbReference type="InterPro" id="IPR015590">
    <property type="entry name" value="Aldehyde_DH_dom"/>
</dbReference>
<dbReference type="AlphaFoldDB" id="A0A9P6UYA7"/>
<dbReference type="GO" id="GO:0004777">
    <property type="term" value="F:succinate-semialdehyde dehydrogenase (NAD+) activity"/>
    <property type="evidence" value="ECO:0007669"/>
    <property type="project" value="UniProtKB-UniRule"/>
</dbReference>
<dbReference type="EC" id="1.2.1.16" evidence="8"/>
<dbReference type="InterPro" id="IPR029510">
    <property type="entry name" value="Ald_DH_CS_GLU"/>
</dbReference>
<dbReference type="InterPro" id="IPR016163">
    <property type="entry name" value="Ald_DH_C"/>
</dbReference>
<dbReference type="PANTHER" id="PTHR43353">
    <property type="entry name" value="SUCCINATE-SEMIALDEHYDE DEHYDROGENASE, MITOCHONDRIAL"/>
    <property type="match status" value="1"/>
</dbReference>
<dbReference type="PROSITE" id="PS00687">
    <property type="entry name" value="ALDEHYDE_DEHYDR_GLU"/>
    <property type="match status" value="1"/>
</dbReference>
<dbReference type="InterPro" id="IPR016162">
    <property type="entry name" value="Ald_DH_N"/>
</dbReference>
<protein>
    <recommendedName>
        <fullName evidence="8">Succinate-semialdehyde dehydrogenase</fullName>
        <ecNumber evidence="8">1.2.1.16</ecNumber>
    </recommendedName>
</protein>
<evidence type="ECO:0000256" key="3">
    <source>
        <dbReference type="ARBA" id="ARBA00023002"/>
    </source>
</evidence>
<dbReference type="Gene3D" id="3.40.605.10">
    <property type="entry name" value="Aldehyde Dehydrogenase, Chain A, domain 1"/>
    <property type="match status" value="1"/>
</dbReference>
<dbReference type="InterPro" id="IPR010102">
    <property type="entry name" value="Succ_semiAld_DH"/>
</dbReference>
<comment type="catalytic activity">
    <reaction evidence="5 8">
        <text>succinate semialdehyde + NAD(+) + H2O = succinate + NADH + 2 H(+)</text>
        <dbReference type="Rhea" id="RHEA:13217"/>
        <dbReference type="ChEBI" id="CHEBI:15377"/>
        <dbReference type="ChEBI" id="CHEBI:15378"/>
        <dbReference type="ChEBI" id="CHEBI:30031"/>
        <dbReference type="ChEBI" id="CHEBI:57540"/>
        <dbReference type="ChEBI" id="CHEBI:57706"/>
        <dbReference type="ChEBI" id="CHEBI:57945"/>
        <dbReference type="EC" id="1.2.1.16"/>
    </reaction>
</comment>
<comment type="caution">
    <text evidence="10">The sequence shown here is derived from an EMBL/GenBank/DDBJ whole genome shotgun (WGS) entry which is preliminary data.</text>
</comment>
<evidence type="ECO:0000256" key="2">
    <source>
        <dbReference type="ARBA" id="ARBA00009986"/>
    </source>
</evidence>
<keyword evidence="11" id="KW-1185">Reference proteome</keyword>
<accession>A0A9P6UYA7</accession>
<dbReference type="OrthoDB" id="310895at2759"/>
<evidence type="ECO:0000259" key="9">
    <source>
        <dbReference type="Pfam" id="PF00171"/>
    </source>
</evidence>
<comment type="similarity">
    <text evidence="2 7">Belongs to the aldehyde dehydrogenase family.</text>
</comment>
<evidence type="ECO:0000256" key="5">
    <source>
        <dbReference type="ARBA" id="ARBA00052698"/>
    </source>
</evidence>
<dbReference type="InterPro" id="IPR016161">
    <property type="entry name" value="Ald_DH/histidinol_DH"/>
</dbReference>
<dbReference type="Gene3D" id="3.40.309.10">
    <property type="entry name" value="Aldehyde Dehydrogenase, Chain A, domain 2"/>
    <property type="match status" value="1"/>
</dbReference>
<dbReference type="NCBIfam" id="TIGR01780">
    <property type="entry name" value="SSADH"/>
    <property type="match status" value="1"/>
</dbReference>
<dbReference type="Proteomes" id="UP000738325">
    <property type="component" value="Unassembled WGS sequence"/>
</dbReference>
<evidence type="ECO:0000256" key="4">
    <source>
        <dbReference type="ARBA" id="ARBA00050387"/>
    </source>
</evidence>
<comment type="pathway">
    <text evidence="1 8">Amino-acid degradation; 4-aminobutanoate degradation.</text>
</comment>
<sequence length="542" mass="59271">MFRTSFFNSTRLSSRLYSKPRVQHHPQFVFAHQKLNTFSVHSASMTTALHGKEQLKLKDPSLLHVAGFINGEFVKEAHSGQKFAVYDPAHGTEIGMFPDMGVQETQSAIQAAKAALPDWSQRTGQERATILRRLSDLMLENEEDLAKIIIWENGKAMPDALAEVRYSASFIEWFAEEAKRLYGEVIPSPSRQQRMFTIRQPLGVVGIITPWNFPSAMLTRKYGAAVAVGCTIVVKPAAETPFSALAICELGKRAGMPKGVVNIVTTHHNTKDIGKLFCESPDIAGLSFTGSTPVGKYLLKQSADTVKKVSLELGGNAPFIVFEDADVDKAVEAAVLAKFRGTGQTCVCVNRFFVHRSIEKEFSDKMRERVAKFRVGSGFDKATTHGPLINKLAVEKVRSHVEDAVALGAKVLVGGDESVTSSMNGYFYPPTVIGGMTGNMKLANEETFGPVAGIFVFDTEEEVLEIANNSRVGLAGYFYSRDVGRCWRVAEKLQVGMVGMNTAAISSAVAPFGGIKESGLGREGARQGLDEYTQYKYINMGL</sequence>